<evidence type="ECO:0000313" key="3">
    <source>
        <dbReference type="EMBL" id="TBW57663.1"/>
    </source>
</evidence>
<gene>
    <name evidence="3" type="ORF">EZI54_06395</name>
</gene>
<protein>
    <submittedName>
        <fullName evidence="3">Arylamine N-acetyltransferase</fullName>
    </submittedName>
</protein>
<dbReference type="InterPro" id="IPR001447">
    <property type="entry name" value="Arylamine_N-AcTrfase"/>
</dbReference>
<sequence>MTESGTKGRVLVLGRADVVMQTVLDELKAAHVDAEGTTSPEAAPDNYDARDFDFIALGRGLLGQAGEALKARFRERHPAVQFVDTYAPFAAHQIIEVMNTRPGPVVDLDAYSRRIGYSGPLHPDLDTLRHLHERHPDAIPFEAIDVLLDRGISIQPDAVDNKLIHAGRGGYCFEHNNLFKRVLETVGFHVEGLSARVRWNAAPGMLPTPHTHMALRVFVDHEPWLVDVGFGGNVLTAPLRMDTTEPQPTQHETFRLVPFGPGLLLQVWMDDQWRPVYELSGEPRVHSDYEMANWYTSTHPGSHFRKNLMVARTTPEARYTLLNGRFSAHLANGDSRRETLDARGIETTLRETFRLPVSPDWHAVIERAAALTEDAR</sequence>
<dbReference type="Gene3D" id="2.40.128.150">
    <property type="entry name" value="Cysteine proteinases"/>
    <property type="match status" value="1"/>
</dbReference>
<comment type="caution">
    <text evidence="3">The sequence shown here is derived from an EMBL/GenBank/DDBJ whole genome shotgun (WGS) entry which is preliminary data.</text>
</comment>
<dbReference type="Gene3D" id="3.30.2140.10">
    <property type="entry name" value="Arylamine N-acetyltransferase"/>
    <property type="match status" value="1"/>
</dbReference>
<dbReference type="Proteomes" id="UP000313645">
    <property type="component" value="Unassembled WGS sequence"/>
</dbReference>
<name>A0ABY1ZRX0_9GAMM</name>
<dbReference type="PANTHER" id="PTHR11786">
    <property type="entry name" value="N-HYDROXYARYLAMINE O-ACETYLTRANSFERASE"/>
    <property type="match status" value="1"/>
</dbReference>
<dbReference type="PANTHER" id="PTHR11786:SF0">
    <property type="entry name" value="ARYLAMINE N-ACETYLTRANSFERASE 4-RELATED"/>
    <property type="match status" value="1"/>
</dbReference>
<keyword evidence="4" id="KW-1185">Reference proteome</keyword>
<comment type="similarity">
    <text evidence="1 2">Belongs to the arylamine N-acetyltransferase family.</text>
</comment>
<dbReference type="EMBL" id="SJDL01000007">
    <property type="protein sequence ID" value="TBW57663.1"/>
    <property type="molecule type" value="Genomic_DNA"/>
</dbReference>
<dbReference type="Pfam" id="PF00797">
    <property type="entry name" value="Acetyltransf_2"/>
    <property type="match status" value="1"/>
</dbReference>
<dbReference type="PRINTS" id="PR01543">
    <property type="entry name" value="ANATRNSFRASE"/>
</dbReference>
<organism evidence="3 4">
    <name type="scientific">Marinobacter halodurans</name>
    <dbReference type="NCBI Taxonomy" id="2528979"/>
    <lineage>
        <taxon>Bacteria</taxon>
        <taxon>Pseudomonadati</taxon>
        <taxon>Pseudomonadota</taxon>
        <taxon>Gammaproteobacteria</taxon>
        <taxon>Pseudomonadales</taxon>
        <taxon>Marinobacteraceae</taxon>
        <taxon>Marinobacter</taxon>
    </lineage>
</organism>
<dbReference type="InterPro" id="IPR038765">
    <property type="entry name" value="Papain-like_cys_pep_sf"/>
</dbReference>
<evidence type="ECO:0000256" key="2">
    <source>
        <dbReference type="RuleBase" id="RU003452"/>
    </source>
</evidence>
<dbReference type="SUPFAM" id="SSF54001">
    <property type="entry name" value="Cysteine proteinases"/>
    <property type="match status" value="1"/>
</dbReference>
<accession>A0ABY1ZRX0</accession>
<reference evidence="3 4" key="1">
    <citation type="submission" date="2019-02" db="EMBL/GenBank/DDBJ databases">
        <title>Marinobacter halodurans sp. nov., a marine bacterium isolated from sea tidal flat.</title>
        <authorList>
            <person name="Yoo Y."/>
            <person name="Lee D.W."/>
            <person name="Kim B.S."/>
            <person name="Kim J.-J."/>
        </authorList>
    </citation>
    <scope>NUCLEOTIDE SEQUENCE [LARGE SCALE GENOMIC DNA]</scope>
    <source>
        <strain evidence="3 4">YJ-S3-2</strain>
    </source>
</reference>
<evidence type="ECO:0000256" key="1">
    <source>
        <dbReference type="ARBA" id="ARBA00006547"/>
    </source>
</evidence>
<evidence type="ECO:0000313" key="4">
    <source>
        <dbReference type="Proteomes" id="UP000313645"/>
    </source>
</evidence>
<proteinExistence type="inferred from homology"/>